<dbReference type="OrthoDB" id="9801622at2"/>
<dbReference type="AlphaFoldDB" id="A0A506UCS7"/>
<keyword evidence="1" id="KW-0812">Transmembrane</keyword>
<keyword evidence="1" id="KW-1133">Transmembrane helix</keyword>
<dbReference type="InterPro" id="IPR032816">
    <property type="entry name" value="VTT_dom"/>
</dbReference>
<sequence>MSDQILALVPLYGVPVLALAVMLSCIGIPIPAALVMLIGGSMVATGEMSPGPSYLASLLAATAGDQIGFWVGRLGGRPMIEKFTRDRPKRVAMVQRAHDFTEKRGALAIFLTRWLLAMIGPYVNPVAGASDMRWRIFSIAAFAGEIIWVGIYIGLGYTFSHNIVAVAQIAGNASGFVAAGLATLFLGWRITRVLHMSLKNGKRRFLKPRGRR</sequence>
<dbReference type="PANTHER" id="PTHR42709:SF9">
    <property type="entry name" value="ALKALINE PHOSPHATASE LIKE PROTEIN"/>
    <property type="match status" value="1"/>
</dbReference>
<feature type="transmembrane region" description="Helical" evidence="1">
    <location>
        <begin position="12"/>
        <end position="39"/>
    </location>
</feature>
<evidence type="ECO:0000313" key="3">
    <source>
        <dbReference type="EMBL" id="TPW30764.1"/>
    </source>
</evidence>
<gene>
    <name evidence="3" type="ORF">FJU08_08780</name>
</gene>
<feature type="transmembrane region" description="Helical" evidence="1">
    <location>
        <begin position="136"/>
        <end position="157"/>
    </location>
</feature>
<feature type="domain" description="VTT" evidence="2">
    <location>
        <begin position="35"/>
        <end position="157"/>
    </location>
</feature>
<dbReference type="EMBL" id="VHLG01000004">
    <property type="protein sequence ID" value="TPW30764.1"/>
    <property type="molecule type" value="Genomic_DNA"/>
</dbReference>
<evidence type="ECO:0000259" key="2">
    <source>
        <dbReference type="Pfam" id="PF09335"/>
    </source>
</evidence>
<keyword evidence="1" id="KW-0472">Membrane</keyword>
<dbReference type="Proteomes" id="UP000318801">
    <property type="component" value="Unassembled WGS sequence"/>
</dbReference>
<dbReference type="RefSeq" id="WP_141148635.1">
    <property type="nucleotide sequence ID" value="NZ_VHLG01000004.1"/>
</dbReference>
<dbReference type="PANTHER" id="PTHR42709">
    <property type="entry name" value="ALKALINE PHOSPHATASE LIKE PROTEIN"/>
    <property type="match status" value="1"/>
</dbReference>
<name>A0A506UCS7_9HYPH</name>
<dbReference type="Pfam" id="PF09335">
    <property type="entry name" value="VTT_dom"/>
    <property type="match status" value="1"/>
</dbReference>
<dbReference type="GO" id="GO:0005886">
    <property type="term" value="C:plasma membrane"/>
    <property type="evidence" value="ECO:0007669"/>
    <property type="project" value="TreeGrafter"/>
</dbReference>
<protein>
    <submittedName>
        <fullName evidence="3">DedA family protein</fullName>
    </submittedName>
</protein>
<keyword evidence="4" id="KW-1185">Reference proteome</keyword>
<evidence type="ECO:0000256" key="1">
    <source>
        <dbReference type="SAM" id="Phobius"/>
    </source>
</evidence>
<reference evidence="3 4" key="1">
    <citation type="submission" date="2019-06" db="EMBL/GenBank/DDBJ databases">
        <authorList>
            <person name="Li M."/>
        </authorList>
    </citation>
    <scope>NUCLEOTIDE SEQUENCE [LARGE SCALE GENOMIC DNA]</scope>
    <source>
        <strain evidence="3 4">BGMRC2036</strain>
    </source>
</reference>
<accession>A0A506UCS7</accession>
<feature type="transmembrane region" description="Helical" evidence="1">
    <location>
        <begin position="105"/>
        <end position="124"/>
    </location>
</feature>
<dbReference type="InterPro" id="IPR051311">
    <property type="entry name" value="DedA_domain"/>
</dbReference>
<comment type="caution">
    <text evidence="3">The sequence shown here is derived from an EMBL/GenBank/DDBJ whole genome shotgun (WGS) entry which is preliminary data.</text>
</comment>
<proteinExistence type="predicted"/>
<organism evidence="3 4">
    <name type="scientific">Martelella alba</name>
    <dbReference type="NCBI Taxonomy" id="2590451"/>
    <lineage>
        <taxon>Bacteria</taxon>
        <taxon>Pseudomonadati</taxon>
        <taxon>Pseudomonadota</taxon>
        <taxon>Alphaproteobacteria</taxon>
        <taxon>Hyphomicrobiales</taxon>
        <taxon>Aurantimonadaceae</taxon>
        <taxon>Martelella</taxon>
    </lineage>
</organism>
<feature type="transmembrane region" description="Helical" evidence="1">
    <location>
        <begin position="163"/>
        <end position="188"/>
    </location>
</feature>
<evidence type="ECO:0000313" key="4">
    <source>
        <dbReference type="Proteomes" id="UP000318801"/>
    </source>
</evidence>